<evidence type="ECO:0000256" key="1">
    <source>
        <dbReference type="SAM" id="MobiDB-lite"/>
    </source>
</evidence>
<reference evidence="3 4" key="1">
    <citation type="journal article" date="2023" name="Arcadia Sci">
        <title>De novo assembly of a long-read Amblyomma americanum tick genome.</title>
        <authorList>
            <person name="Chou S."/>
            <person name="Poskanzer K.E."/>
            <person name="Rollins M."/>
            <person name="Thuy-Boun P.S."/>
        </authorList>
    </citation>
    <scope>NUCLEOTIDE SEQUENCE [LARGE SCALE GENOMIC DNA]</scope>
    <source>
        <strain evidence="3">F_SG_1</strain>
        <tissue evidence="3">Salivary glands</tissue>
    </source>
</reference>
<accession>A0AAQ4FSS4</accession>
<protein>
    <submittedName>
        <fullName evidence="3">Uncharacterized protein</fullName>
    </submittedName>
</protein>
<evidence type="ECO:0000313" key="2">
    <source>
        <dbReference type="EMBL" id="KAK8769723.1"/>
    </source>
</evidence>
<organism evidence="3 4">
    <name type="scientific">Amblyomma americanum</name>
    <name type="common">Lone star tick</name>
    <dbReference type="NCBI Taxonomy" id="6943"/>
    <lineage>
        <taxon>Eukaryota</taxon>
        <taxon>Metazoa</taxon>
        <taxon>Ecdysozoa</taxon>
        <taxon>Arthropoda</taxon>
        <taxon>Chelicerata</taxon>
        <taxon>Arachnida</taxon>
        <taxon>Acari</taxon>
        <taxon>Parasitiformes</taxon>
        <taxon>Ixodida</taxon>
        <taxon>Ixodoidea</taxon>
        <taxon>Ixodidae</taxon>
        <taxon>Amblyomminae</taxon>
        <taxon>Amblyomma</taxon>
    </lineage>
</organism>
<evidence type="ECO:0000313" key="3">
    <source>
        <dbReference type="EMBL" id="KAK8789042.1"/>
    </source>
</evidence>
<feature type="region of interest" description="Disordered" evidence="1">
    <location>
        <begin position="108"/>
        <end position="137"/>
    </location>
</feature>
<reference evidence="3" key="2">
    <citation type="submission" date="2023-03" db="EMBL/GenBank/DDBJ databases">
        <authorList>
            <person name="Thuy-Boun P."/>
        </authorList>
    </citation>
    <scope>NUCLEOTIDE SEQUENCE</scope>
    <source>
        <strain evidence="3">F_SG_1</strain>
        <tissue evidence="3">Salivary glands</tissue>
    </source>
</reference>
<feature type="compositionally biased region" description="Basic and acidic residues" evidence="1">
    <location>
        <begin position="118"/>
        <end position="128"/>
    </location>
</feature>
<name>A0AAQ4FSS4_AMBAM</name>
<keyword evidence="4" id="KW-1185">Reference proteome</keyword>
<reference evidence="3" key="3">
    <citation type="submission" date="2024-02" db="EMBL/GenBank/DDBJ databases">
        <authorList>
            <person name="Mcdaniel E.A."/>
            <person name="Celebi F.M."/>
            <person name="Reiter T."/>
            <person name="Weiss E.C."/>
            <person name="Chou S."/>
        </authorList>
    </citation>
    <scope>NUCLEOTIDE SEQUENCE</scope>
    <source>
        <strain evidence="3">F_SG_1</strain>
        <tissue evidence="3">Salivary glands</tissue>
    </source>
</reference>
<dbReference type="Proteomes" id="UP001321473">
    <property type="component" value="Unassembled WGS sequence"/>
</dbReference>
<comment type="caution">
    <text evidence="3">The sequence shown here is derived from an EMBL/GenBank/DDBJ whole genome shotgun (WGS) entry which is preliminary data.</text>
</comment>
<dbReference type="AlphaFoldDB" id="A0AAQ4FSS4"/>
<dbReference type="EMBL" id="JARKHS020022202">
    <property type="protein sequence ID" value="KAK8769723.1"/>
    <property type="molecule type" value="Genomic_DNA"/>
</dbReference>
<dbReference type="EMBL" id="JARKHS020000210">
    <property type="protein sequence ID" value="KAK8789042.1"/>
    <property type="molecule type" value="Genomic_DNA"/>
</dbReference>
<gene>
    <name evidence="2" type="ORF">V5799_013812</name>
    <name evidence="3" type="ORF">V5799_021181</name>
</gene>
<proteinExistence type="predicted"/>
<evidence type="ECO:0000313" key="4">
    <source>
        <dbReference type="Proteomes" id="UP001321473"/>
    </source>
</evidence>
<sequence length="137" mass="14570">MGMHALAALPRKVVVRCSGAAPWANNAARREFKGQNGIEHVTTTNSSNDQSLLPEKGAYPLIRRLILLIRAASLGLCLTAVRRLAELSTALSTTVTWGASMLERSTSATARNAATMKSEIRPVPKADKTASASCPIL</sequence>